<dbReference type="PANTHER" id="PTHR11011:SF116">
    <property type="entry name" value="FATTY ACYL-COA REDUCTASE CG5065-RELATED"/>
    <property type="match status" value="1"/>
</dbReference>
<gene>
    <name evidence="3" type="ORF">PR048_022874</name>
</gene>
<protein>
    <recommendedName>
        <fullName evidence="1">Fatty acyl-CoA reductase</fullName>
        <ecNumber evidence="1">1.2.1.84</ecNumber>
    </recommendedName>
</protein>
<comment type="function">
    <text evidence="1">Catalyzes the reduction of fatty acyl-CoA to fatty alcohols.</text>
</comment>
<dbReference type="EC" id="1.2.1.84" evidence="1"/>
<dbReference type="SUPFAM" id="SSF51735">
    <property type="entry name" value="NAD(P)-binding Rossmann-fold domains"/>
    <property type="match status" value="1"/>
</dbReference>
<keyword evidence="1" id="KW-0444">Lipid biosynthesis</keyword>
<evidence type="ECO:0000256" key="1">
    <source>
        <dbReference type="RuleBase" id="RU363097"/>
    </source>
</evidence>
<evidence type="ECO:0000259" key="2">
    <source>
        <dbReference type="Pfam" id="PF07993"/>
    </source>
</evidence>
<comment type="caution">
    <text evidence="3">The sequence shown here is derived from an EMBL/GenBank/DDBJ whole genome shotgun (WGS) entry which is preliminary data.</text>
</comment>
<keyword evidence="1" id="KW-0560">Oxidoreductase</keyword>
<evidence type="ECO:0000313" key="3">
    <source>
        <dbReference type="EMBL" id="KAJ8874984.1"/>
    </source>
</evidence>
<name>A0ABQ9GSH6_9NEOP</name>
<organism evidence="3 4">
    <name type="scientific">Dryococelus australis</name>
    <dbReference type="NCBI Taxonomy" id="614101"/>
    <lineage>
        <taxon>Eukaryota</taxon>
        <taxon>Metazoa</taxon>
        <taxon>Ecdysozoa</taxon>
        <taxon>Arthropoda</taxon>
        <taxon>Hexapoda</taxon>
        <taxon>Insecta</taxon>
        <taxon>Pterygota</taxon>
        <taxon>Neoptera</taxon>
        <taxon>Polyneoptera</taxon>
        <taxon>Phasmatodea</taxon>
        <taxon>Verophasmatodea</taxon>
        <taxon>Anareolatae</taxon>
        <taxon>Phasmatidae</taxon>
        <taxon>Eurycanthinae</taxon>
        <taxon>Dryococelus</taxon>
    </lineage>
</organism>
<dbReference type="EMBL" id="JARBHB010000009">
    <property type="protein sequence ID" value="KAJ8874984.1"/>
    <property type="molecule type" value="Genomic_DNA"/>
</dbReference>
<evidence type="ECO:0000313" key="4">
    <source>
        <dbReference type="Proteomes" id="UP001159363"/>
    </source>
</evidence>
<dbReference type="InterPro" id="IPR036291">
    <property type="entry name" value="NAD(P)-bd_dom_sf"/>
</dbReference>
<proteinExistence type="inferred from homology"/>
<feature type="domain" description="Thioester reductase (TE)" evidence="2">
    <location>
        <begin position="7"/>
        <end position="80"/>
    </location>
</feature>
<dbReference type="Gene3D" id="3.40.50.720">
    <property type="entry name" value="NAD(P)-binding Rossmann-like Domain"/>
    <property type="match status" value="1"/>
</dbReference>
<keyword evidence="1" id="KW-0443">Lipid metabolism</keyword>
<dbReference type="InterPro" id="IPR013120">
    <property type="entry name" value="FAR_NAD-bd"/>
</dbReference>
<dbReference type="PANTHER" id="PTHR11011">
    <property type="entry name" value="MALE STERILITY PROTEIN 2-RELATED"/>
    <property type="match status" value="1"/>
</dbReference>
<comment type="similarity">
    <text evidence="1">Belongs to the fatty acyl-CoA reductase family.</text>
</comment>
<reference evidence="3 4" key="1">
    <citation type="submission" date="2023-02" db="EMBL/GenBank/DDBJ databases">
        <title>LHISI_Scaffold_Assembly.</title>
        <authorList>
            <person name="Stuart O.P."/>
            <person name="Cleave R."/>
            <person name="Magrath M.J.L."/>
            <person name="Mikheyev A.S."/>
        </authorList>
    </citation>
    <scope>NUCLEOTIDE SEQUENCE [LARGE SCALE GENOMIC DNA]</scope>
    <source>
        <strain evidence="3">Daus_M_001</strain>
        <tissue evidence="3">Leg muscle</tissue>
    </source>
</reference>
<sequence length="98" mass="11119">MKRKQQGCVENIVFVPGDGSTPRLGLSDSDYHDLSQHVNIVLHLAANVRFGENLKVMVETNVKGTQEIIQLCRDCISLKVSIVYSEHLQIINFRFYTV</sequence>
<dbReference type="InterPro" id="IPR026055">
    <property type="entry name" value="FAR"/>
</dbReference>
<comment type="catalytic activity">
    <reaction evidence="1">
        <text>a long-chain fatty acyl-CoA + 2 NADPH + 2 H(+) = a long-chain primary fatty alcohol + 2 NADP(+) + CoA</text>
        <dbReference type="Rhea" id="RHEA:52716"/>
        <dbReference type="ChEBI" id="CHEBI:15378"/>
        <dbReference type="ChEBI" id="CHEBI:57287"/>
        <dbReference type="ChEBI" id="CHEBI:57783"/>
        <dbReference type="ChEBI" id="CHEBI:58349"/>
        <dbReference type="ChEBI" id="CHEBI:77396"/>
        <dbReference type="ChEBI" id="CHEBI:83139"/>
        <dbReference type="EC" id="1.2.1.84"/>
    </reaction>
</comment>
<keyword evidence="1" id="KW-0521">NADP</keyword>
<dbReference type="Pfam" id="PF07993">
    <property type="entry name" value="NAD_binding_4"/>
    <property type="match status" value="1"/>
</dbReference>
<accession>A0ABQ9GSH6</accession>
<dbReference type="Proteomes" id="UP001159363">
    <property type="component" value="Chromosome 8"/>
</dbReference>
<keyword evidence="4" id="KW-1185">Reference proteome</keyword>